<dbReference type="Pfam" id="PF02355">
    <property type="entry name" value="SecD_SecF_C"/>
    <property type="match status" value="1"/>
</dbReference>
<evidence type="ECO:0000256" key="4">
    <source>
        <dbReference type="ARBA" id="ARBA00022692"/>
    </source>
</evidence>
<evidence type="ECO:0000256" key="8">
    <source>
        <dbReference type="ARBA" id="ARBA00023136"/>
    </source>
</evidence>
<dbReference type="AlphaFoldDB" id="A0A1G8NZC9"/>
<reference evidence="14 15" key="1">
    <citation type="submission" date="2016-10" db="EMBL/GenBank/DDBJ databases">
        <authorList>
            <person name="de Groot N.N."/>
        </authorList>
    </citation>
    <scope>NUCLEOTIDE SEQUENCE [LARGE SCALE GENOMIC DNA]</scope>
    <source>
        <strain evidence="14 15">DSM 21771</strain>
    </source>
</reference>
<feature type="transmembrane region" description="Helical" evidence="12">
    <location>
        <begin position="132"/>
        <end position="151"/>
    </location>
</feature>
<dbReference type="GO" id="GO:0043952">
    <property type="term" value="P:protein transport by the Sec complex"/>
    <property type="evidence" value="ECO:0007669"/>
    <property type="project" value="UniProtKB-UniRule"/>
</dbReference>
<protein>
    <recommendedName>
        <fullName evidence="12">Protein-export membrane protein SecF</fullName>
    </recommendedName>
</protein>
<evidence type="ECO:0000256" key="12">
    <source>
        <dbReference type="HAMAP-Rule" id="MF_01464"/>
    </source>
</evidence>
<comment type="subunit">
    <text evidence="12">Forms a complex with SecD. Part of the essential Sec protein translocation apparatus which comprises SecA, SecYEG and auxiliary proteins SecDF. Other proteins may also be involved.</text>
</comment>
<comment type="function">
    <text evidence="9 12">Part of the Sec protein translocase complex. Interacts with the SecYEG preprotein conducting channel. SecDF uses the proton motive force (PMF) to complete protein translocation after the ATP-dependent function of SecA.</text>
</comment>
<dbReference type="EMBL" id="FNEN01000007">
    <property type="protein sequence ID" value="SDI85338.1"/>
    <property type="molecule type" value="Genomic_DNA"/>
</dbReference>
<accession>A0A1G8NZC9</accession>
<feature type="transmembrane region" description="Helical" evidence="12">
    <location>
        <begin position="245"/>
        <end position="263"/>
    </location>
</feature>
<comment type="subcellular location">
    <subcellularLocation>
        <location evidence="1 12">Cell membrane</location>
        <topology evidence="1 12">Multi-pass membrane protein</topology>
    </subcellularLocation>
</comment>
<evidence type="ECO:0000259" key="13">
    <source>
        <dbReference type="Pfam" id="PF02355"/>
    </source>
</evidence>
<evidence type="ECO:0000256" key="11">
    <source>
        <dbReference type="ARBA" id="ARBA00061053"/>
    </source>
</evidence>
<dbReference type="InterPro" id="IPR005665">
    <property type="entry name" value="SecF_bac"/>
</dbReference>
<dbReference type="InterPro" id="IPR022646">
    <property type="entry name" value="SecD/SecF_CS"/>
</dbReference>
<evidence type="ECO:0000256" key="9">
    <source>
        <dbReference type="ARBA" id="ARBA00059018"/>
    </source>
</evidence>
<keyword evidence="2 12" id="KW-0813">Transport</keyword>
<keyword evidence="7 12" id="KW-0811">Translocation</keyword>
<evidence type="ECO:0000256" key="1">
    <source>
        <dbReference type="ARBA" id="ARBA00004651"/>
    </source>
</evidence>
<gene>
    <name evidence="12" type="primary">secF</name>
    <name evidence="14" type="ORF">SAMN04488123_107103</name>
</gene>
<feature type="transmembrane region" description="Helical" evidence="12">
    <location>
        <begin position="21"/>
        <end position="46"/>
    </location>
</feature>
<keyword evidence="5 12" id="KW-0653">Protein transport</keyword>
<evidence type="ECO:0000256" key="5">
    <source>
        <dbReference type="ARBA" id="ARBA00022927"/>
    </source>
</evidence>
<dbReference type="InterPro" id="IPR022813">
    <property type="entry name" value="SecD/SecF_arch_bac"/>
</dbReference>
<dbReference type="SUPFAM" id="SSF82866">
    <property type="entry name" value="Multidrug efflux transporter AcrB transmembrane domain"/>
    <property type="match status" value="1"/>
</dbReference>
<comment type="similarity">
    <text evidence="11">In the N-terminal section; belongs to the SecD/SecF family. SecD subfamily.</text>
</comment>
<feature type="transmembrane region" description="Helical" evidence="12">
    <location>
        <begin position="158"/>
        <end position="181"/>
    </location>
</feature>
<keyword evidence="6 12" id="KW-1133">Transmembrane helix</keyword>
<evidence type="ECO:0000256" key="10">
    <source>
        <dbReference type="ARBA" id="ARBA00060856"/>
    </source>
</evidence>
<dbReference type="FunFam" id="1.20.1640.10:FF:000024">
    <property type="entry name" value="Multifunctional fusion protein"/>
    <property type="match status" value="1"/>
</dbReference>
<dbReference type="InterPro" id="IPR055344">
    <property type="entry name" value="SecD_SecF_C_bact"/>
</dbReference>
<evidence type="ECO:0000313" key="15">
    <source>
        <dbReference type="Proteomes" id="UP000198853"/>
    </source>
</evidence>
<evidence type="ECO:0000256" key="6">
    <source>
        <dbReference type="ARBA" id="ARBA00022989"/>
    </source>
</evidence>
<evidence type="ECO:0000256" key="3">
    <source>
        <dbReference type="ARBA" id="ARBA00022475"/>
    </source>
</evidence>
<dbReference type="Proteomes" id="UP000198853">
    <property type="component" value="Unassembled WGS sequence"/>
</dbReference>
<dbReference type="NCBIfam" id="TIGR00916">
    <property type="entry name" value="2A0604s01"/>
    <property type="match status" value="1"/>
</dbReference>
<dbReference type="PANTHER" id="PTHR30081">
    <property type="entry name" value="PROTEIN-EXPORT MEMBRANE PROTEIN SEC"/>
    <property type="match status" value="1"/>
</dbReference>
<dbReference type="Gene3D" id="1.20.1640.10">
    <property type="entry name" value="Multidrug efflux transporter AcrB transmembrane domain"/>
    <property type="match status" value="1"/>
</dbReference>
<feature type="transmembrane region" description="Helical" evidence="12">
    <location>
        <begin position="269"/>
        <end position="296"/>
    </location>
</feature>
<organism evidence="14 15">
    <name type="scientific">Natribacillus halophilus</name>
    <dbReference type="NCBI Taxonomy" id="549003"/>
    <lineage>
        <taxon>Bacteria</taxon>
        <taxon>Bacillati</taxon>
        <taxon>Bacillota</taxon>
        <taxon>Bacilli</taxon>
        <taxon>Bacillales</taxon>
        <taxon>Bacillaceae</taxon>
        <taxon>Natribacillus</taxon>
    </lineage>
</organism>
<sequence>MFAVDFKFADKNIDLIKPRKSFFAFTILVVLAGAILLSTFGLNLGIDFSSGTRVDFMADEPLTEEEIENEFAEIGLAPDDITLAGDDNEQASAQFIGALEQEEVTDLQVHFDEVFGFEPNVSTVSPQIGRELAINSLIATGLASLGIVIYVAIRFEFLYGLAAITALLYDAFFVISVFSLLQLEINIPFIAAVLTVIGYSINDTIVTFDRIRENVSKEEEERDIENFEQLAGIVNKSLLQTLTRSLNTVLTVLFAAVAIWLLGSEAITSFAFAIVLGLIAGTYSSLFFAAQLWLVWKNKAIKRQQNKPAPEAEQP</sequence>
<keyword evidence="15" id="KW-1185">Reference proteome</keyword>
<evidence type="ECO:0000256" key="7">
    <source>
        <dbReference type="ARBA" id="ARBA00023010"/>
    </source>
</evidence>
<dbReference type="PANTHER" id="PTHR30081:SF8">
    <property type="entry name" value="PROTEIN TRANSLOCASE SUBUNIT SECF"/>
    <property type="match status" value="1"/>
</dbReference>
<keyword evidence="8 12" id="KW-0472">Membrane</keyword>
<dbReference type="GO" id="GO:0015450">
    <property type="term" value="F:protein-transporting ATPase activity"/>
    <property type="evidence" value="ECO:0007669"/>
    <property type="project" value="InterPro"/>
</dbReference>
<comment type="similarity">
    <text evidence="12">Belongs to the SecD/SecF family. SecF subfamily.</text>
</comment>
<dbReference type="InterPro" id="IPR022645">
    <property type="entry name" value="SecD/SecF_bac"/>
</dbReference>
<dbReference type="GO" id="GO:0065002">
    <property type="term" value="P:intracellular protein transmembrane transport"/>
    <property type="evidence" value="ECO:0007669"/>
    <property type="project" value="UniProtKB-UniRule"/>
</dbReference>
<feature type="transmembrane region" description="Helical" evidence="12">
    <location>
        <begin position="187"/>
        <end position="208"/>
    </location>
</feature>
<proteinExistence type="inferred from homology"/>
<feature type="domain" description="Protein export membrane protein SecD/SecF C-terminal" evidence="13">
    <location>
        <begin position="119"/>
        <end position="298"/>
    </location>
</feature>
<dbReference type="PRINTS" id="PR01755">
    <property type="entry name" value="SECFTRNLCASE"/>
</dbReference>
<dbReference type="Pfam" id="PF07549">
    <property type="entry name" value="Sec_GG"/>
    <property type="match status" value="1"/>
</dbReference>
<dbReference type="NCBIfam" id="TIGR00966">
    <property type="entry name" value="transloc_SecF"/>
    <property type="match status" value="1"/>
</dbReference>
<dbReference type="GO" id="GO:0005886">
    <property type="term" value="C:plasma membrane"/>
    <property type="evidence" value="ECO:0007669"/>
    <property type="project" value="UniProtKB-SubCell"/>
</dbReference>
<keyword evidence="4 12" id="KW-0812">Transmembrane</keyword>
<dbReference type="GO" id="GO:0006605">
    <property type="term" value="P:protein targeting"/>
    <property type="evidence" value="ECO:0007669"/>
    <property type="project" value="UniProtKB-UniRule"/>
</dbReference>
<dbReference type="InterPro" id="IPR048634">
    <property type="entry name" value="SecD_SecF_C"/>
</dbReference>
<comment type="similarity">
    <text evidence="10">In the C-terminal section; belongs to the SecD/SecF family. SecF subfamily.</text>
</comment>
<evidence type="ECO:0000256" key="2">
    <source>
        <dbReference type="ARBA" id="ARBA00022448"/>
    </source>
</evidence>
<keyword evidence="3 12" id="KW-1003">Cell membrane</keyword>
<dbReference type="HAMAP" id="MF_01464_B">
    <property type="entry name" value="SecF_B"/>
    <property type="match status" value="1"/>
</dbReference>
<name>A0A1G8NZC9_9BACI</name>
<evidence type="ECO:0000313" key="14">
    <source>
        <dbReference type="EMBL" id="SDI85338.1"/>
    </source>
</evidence>